<organism evidence="2 3">
    <name type="scientific">Leishmania orientalis</name>
    <dbReference type="NCBI Taxonomy" id="2249476"/>
    <lineage>
        <taxon>Eukaryota</taxon>
        <taxon>Discoba</taxon>
        <taxon>Euglenozoa</taxon>
        <taxon>Kinetoplastea</taxon>
        <taxon>Metakinetoplastina</taxon>
        <taxon>Trypanosomatida</taxon>
        <taxon>Trypanosomatidae</taxon>
        <taxon>Leishmaniinae</taxon>
        <taxon>Leishmania</taxon>
    </lineage>
</organism>
<feature type="region of interest" description="Disordered" evidence="1">
    <location>
        <begin position="1995"/>
        <end position="2021"/>
    </location>
</feature>
<feature type="region of interest" description="Disordered" evidence="1">
    <location>
        <begin position="111"/>
        <end position="168"/>
    </location>
</feature>
<comment type="caution">
    <text evidence="2">The sequence shown here is derived from an EMBL/GenBank/DDBJ whole genome shotgun (WGS) entry which is preliminary data.</text>
</comment>
<feature type="region of interest" description="Disordered" evidence="1">
    <location>
        <begin position="1162"/>
        <end position="1203"/>
    </location>
</feature>
<feature type="compositionally biased region" description="Basic and acidic residues" evidence="1">
    <location>
        <begin position="2361"/>
        <end position="2373"/>
    </location>
</feature>
<feature type="compositionally biased region" description="Low complexity" evidence="1">
    <location>
        <begin position="290"/>
        <end position="328"/>
    </location>
</feature>
<dbReference type="Proteomes" id="UP000674143">
    <property type="component" value="Unassembled WGS sequence"/>
</dbReference>
<feature type="compositionally biased region" description="Low complexity" evidence="1">
    <location>
        <begin position="257"/>
        <end position="282"/>
    </location>
</feature>
<feature type="compositionally biased region" description="Polar residues" evidence="1">
    <location>
        <begin position="1341"/>
        <end position="1350"/>
    </location>
</feature>
<feature type="region of interest" description="Disordered" evidence="1">
    <location>
        <begin position="2217"/>
        <end position="2251"/>
    </location>
</feature>
<feature type="compositionally biased region" description="Polar residues" evidence="1">
    <location>
        <begin position="158"/>
        <end position="167"/>
    </location>
</feature>
<feature type="compositionally biased region" description="Gly residues" evidence="1">
    <location>
        <begin position="1359"/>
        <end position="1377"/>
    </location>
</feature>
<feature type="compositionally biased region" description="Low complexity" evidence="1">
    <location>
        <begin position="430"/>
        <end position="444"/>
    </location>
</feature>
<feature type="region of interest" description="Disordered" evidence="1">
    <location>
        <begin position="1027"/>
        <end position="1073"/>
    </location>
</feature>
<feature type="compositionally biased region" description="Gly residues" evidence="1">
    <location>
        <begin position="1702"/>
        <end position="1717"/>
    </location>
</feature>
<protein>
    <submittedName>
        <fullName evidence="2">Uncharacterized protein</fullName>
    </submittedName>
</protein>
<name>A0A836KMP3_9TRYP</name>
<feature type="compositionally biased region" description="Basic and acidic residues" evidence="1">
    <location>
        <begin position="803"/>
        <end position="817"/>
    </location>
</feature>
<feature type="region of interest" description="Disordered" evidence="1">
    <location>
        <begin position="1237"/>
        <end position="1276"/>
    </location>
</feature>
<evidence type="ECO:0000313" key="2">
    <source>
        <dbReference type="EMBL" id="KAG5476210.1"/>
    </source>
</evidence>
<feature type="compositionally biased region" description="Polar residues" evidence="1">
    <location>
        <begin position="1431"/>
        <end position="1447"/>
    </location>
</feature>
<proteinExistence type="predicted"/>
<feature type="compositionally biased region" description="Polar residues" evidence="1">
    <location>
        <begin position="1045"/>
        <end position="1073"/>
    </location>
</feature>
<feature type="compositionally biased region" description="Low complexity" evidence="1">
    <location>
        <begin position="693"/>
        <end position="705"/>
    </location>
</feature>
<feature type="compositionally biased region" description="Polar residues" evidence="1">
    <location>
        <begin position="1670"/>
        <end position="1685"/>
    </location>
</feature>
<accession>A0A836KMP3</accession>
<dbReference type="KEGG" id="loi:92361074"/>
<feature type="region of interest" description="Disordered" evidence="1">
    <location>
        <begin position="676"/>
        <end position="967"/>
    </location>
</feature>
<reference evidence="3" key="1">
    <citation type="journal article" date="2021" name="Microbiol. Resour. Announc.">
        <title>LGAAP: Leishmaniinae Genome Assembly and Annotation Pipeline.</title>
        <authorList>
            <person name="Almutairi H."/>
            <person name="Urbaniak M.D."/>
            <person name="Bates M.D."/>
            <person name="Jariyapan N."/>
            <person name="Kwakye-Nuako G."/>
            <person name="Thomaz-Soccol V."/>
            <person name="Al-Salem W.S."/>
            <person name="Dillon R.J."/>
            <person name="Bates P.A."/>
            <person name="Gatherer D."/>
        </authorList>
    </citation>
    <scope>NUCLEOTIDE SEQUENCE [LARGE SCALE GENOMIC DNA]</scope>
</reference>
<keyword evidence="3" id="KW-1185">Reference proteome</keyword>
<feature type="compositionally biased region" description="Pro residues" evidence="1">
    <location>
        <begin position="420"/>
        <end position="429"/>
    </location>
</feature>
<feature type="region of interest" description="Disordered" evidence="1">
    <location>
        <begin position="194"/>
        <end position="329"/>
    </location>
</feature>
<feature type="region of interest" description="Disordered" evidence="1">
    <location>
        <begin position="2263"/>
        <end position="2287"/>
    </location>
</feature>
<feature type="compositionally biased region" description="Basic and acidic residues" evidence="1">
    <location>
        <begin position="1164"/>
        <end position="1190"/>
    </location>
</feature>
<feature type="compositionally biased region" description="Low complexity" evidence="1">
    <location>
        <begin position="924"/>
        <end position="935"/>
    </location>
</feature>
<feature type="compositionally biased region" description="Low complexity" evidence="1">
    <location>
        <begin position="203"/>
        <end position="223"/>
    </location>
</feature>
<feature type="region of interest" description="Disordered" evidence="1">
    <location>
        <begin position="574"/>
        <end position="613"/>
    </location>
</feature>
<evidence type="ECO:0000256" key="1">
    <source>
        <dbReference type="SAM" id="MobiDB-lite"/>
    </source>
</evidence>
<dbReference type="GeneID" id="92361074"/>
<feature type="region of interest" description="Disordered" evidence="1">
    <location>
        <begin position="1"/>
        <end position="80"/>
    </location>
</feature>
<feature type="region of interest" description="Disordered" evidence="1">
    <location>
        <begin position="2354"/>
        <end position="2379"/>
    </location>
</feature>
<feature type="compositionally biased region" description="Polar residues" evidence="1">
    <location>
        <begin position="1245"/>
        <end position="1267"/>
    </location>
</feature>
<evidence type="ECO:0000313" key="3">
    <source>
        <dbReference type="Proteomes" id="UP000674143"/>
    </source>
</evidence>
<feature type="compositionally biased region" description="Polar residues" evidence="1">
    <location>
        <begin position="239"/>
        <end position="249"/>
    </location>
</feature>
<feature type="compositionally biased region" description="Gly residues" evidence="1">
    <location>
        <begin position="823"/>
        <end position="836"/>
    </location>
</feature>
<feature type="compositionally biased region" description="Polar residues" evidence="1">
    <location>
        <begin position="2000"/>
        <end position="2012"/>
    </location>
</feature>
<reference evidence="3" key="2">
    <citation type="journal article" date="2021" name="Sci. Data">
        <title>Chromosome-scale genome sequencing, assembly and annotation of six genomes from subfamily Leishmaniinae.</title>
        <authorList>
            <person name="Almutairi H."/>
            <person name="Urbaniak M.D."/>
            <person name="Bates M.D."/>
            <person name="Jariyapan N."/>
            <person name="Kwakye-Nuako G."/>
            <person name="Thomaz Soccol V."/>
            <person name="Al-Salem W.S."/>
            <person name="Dillon R.J."/>
            <person name="Bates P.A."/>
            <person name="Gatherer D."/>
        </authorList>
    </citation>
    <scope>NUCLEOTIDE SEQUENCE [LARGE SCALE GENOMIC DNA]</scope>
</reference>
<feature type="compositionally biased region" description="Polar residues" evidence="1">
    <location>
        <begin position="26"/>
        <end position="38"/>
    </location>
</feature>
<dbReference type="EMBL" id="JAFHLR010000026">
    <property type="protein sequence ID" value="KAG5476210.1"/>
    <property type="molecule type" value="Genomic_DNA"/>
</dbReference>
<feature type="region of interest" description="Disordered" evidence="1">
    <location>
        <begin position="1667"/>
        <end position="1723"/>
    </location>
</feature>
<feature type="compositionally biased region" description="Polar residues" evidence="1">
    <location>
        <begin position="1382"/>
        <end position="1394"/>
    </location>
</feature>
<gene>
    <name evidence="2" type="ORF">LSCM4_05189</name>
</gene>
<sequence>MEGSSNSLGSDCGLESSGAKPGMQHGASSKAKSLTSKPARSGAVVVAEKASLGDAADAVGIHQPPPPPSQLTTSDADAEAPQAVVGCRGTVGSTTVASSVAPATSNMPAAARGGMYPSSRRQGGAAKSLGTRPALHRAGVISSAATQVANGRDDDVSGESSASNTGYYHNRYYDSDQVKHFNCSMYGSYNNQREYPGGGGSSGSTSVPYGSTPGPMAGSSSSGTGAGDGQSVPVHSFPYSASPSTAANPQQYHSHHSAQYQLSQRQQSQYSLQQQQQPYSPQISATDQGSSAYQSYFQQPYQSQQPQMQQQPQLRPQQFQSSSSTSQSTRREGQCYGYCYGSGAGQRRTHACTASSCGGTYYPNLPPPPQQHGYPPTSSGEGETLYNQVDSAHSGSAPLATAEGYYRLYAQYSACMYPGPSPSAPPPTLQQPQPQRQLQQQHPSYAGEEGLNTPISASYVYALQVANRSSQPCSIINSAYGCESDTTQGTSAERFASEAYGQLGSAVSNMNGPEGSSGGVRGYSAGTGAAVVTNGASGIGSGGAATGYYGTGYTSGYGAPVPHAPCAQSATYTDAGSDTTVTPLGPAGGRSGQAAARGSYPSPQQGIGAEVEGGGHSYRGYTTNGYRDCYYAASNQVGGGAGPGCGYSNGQASPQQPSMSYQASYGCGEAQPASSAAASLPFTGSHQRGSGGPPQRQQQYQRGGSFYATDPRGGVDGSGGSYDAHGYASQHTQQQHKQGCYRGPSQHQHRPNARTGGGSMPASRHDQYVPPQPETAPRRLDTADEQCATDVAEELARTQTPDDMVRMTRAKGVDHSRSRSSSSGGGNGRSEGGVGGRTAPSPPRKKGRKGGSSGAACAPSTANNEAARGTAESDGRQEACGKRSAARNTAAVPVSTKEPKVQRQASLQRKDTRMPGETLLGRESLVSVDLPPSSVNTPRRQKLAPQHAGEGSTTGRSGGMLRREDCSQQAAHRCTPANGGAAASADDVSECLLAEAGNSRDEEAEAEFNAAIFKDNRRGTVAPAMPAVQSERHGAGSAGDRSRGPLQQGSCSTERSAAQGSPVPHSSCSGSGAQSFLRRSPLTQCLGAPFHTYICGAIVEQAAQLQANACSSSATDGETGVAAVGAGTPLASLSAASSQVLPAMYAPVQRLLSREVARTTCISAEEKNREPARPSIDSGDRDAEDARADSGENEGYAYGEEEAMKIVGEGSKDEDTEVDLERLRDSGRAQLATSTLTADALASSREASVTAPPSSRSGTILTDNSLRSIGGRPHHMHLFTHHHSHHMRRSTPASDLSSPLGPILHHCHAYHGTSPFLQPASLTVSGAASLAAGGSAAASKRVQSPESGSSAALPPRLPSGGGGSTPHLHGVGGGLRDGSGAAATTQPQQTSMAPYSQHYRHPFPSDLDGGRCAAAMEEASGDTEKPLHYSYQGNSSGAGNSTNHSLRQQQQQSTGAGGGTSDRRAGPGGASLTSSLATLAYSSTFLNTSSQNSLPLSLGATARPESATLSPTTQQQPRAASTGGAGFLGVSPDGGSPPGSRGGPANNNSCCCCGGHPGSSAAHHRYATPTHSSGYRAGGSQISALMGGRYAISATRPPFIYEHHVGQELLLEELQDSMRFSPASFGNIACLVDAFSPHVPVASDLEFPCNEDRCQLICTQGSRDAFSVPGGSSSQHGSAQCSRSSRGGAIPASLSEDARTVGGAGHSSTSGGGGGQEGSALPIPRPAYADRTHYWDFTGPSYCEPIMTLKSIWQSFDNPFGCVVRLAEPIYPAPMRPAERELVYTPLLSGFRIRFHPASPAYKRLASLREVRRQRRREEAATRESAGVSAEVERVAAGSCHSAGSYAEEDGVLTWSATDRPNNRNIIVEQMVELAKCDESYAELLTATTADIDHQSWVALMWQPVFCGGHSSKHSCGTFLAYYLLRAPRHLFIPFADKSEGAAMNSSWNSPVFRGDRAALSFDLWSLQRHYHVARWVSPPPMTHIMTALSVGGEDDVPDNASSSCASTSRGRNSWEEGQTGCASNRTTESCALSANGDSRLRLRDFYAGSSGACAAAGGGSSNTTVAGAVKAPHITTGTANSATSPATATTAIYARIPLVGLIPNRCRSEVWYKPVYDTSLMSMHSRNGGSGGVMGGDGTGPGVVGGGGVGMGTSNGLGGGGGGGSGVGGNVGSGGDHSGLYTFYAPLFLIVTALQLMCWDAYVEWERKPPTSAAVAARSSAFSEERRDPEDLEVGIGGSAGASGTTPSSSFIASPMMVEEAMLSAQRQQQQSDHESDAAAAAAGGGNAGKIAGSYRSSPWSSYVAKGVELMTDAARQYRTVREVANLDAAAEESAGGGAVAANSSVGFAATGSEAGVGSAEERRSVDEDKSVAKQHRGGSAVVAGGTSSALCDPAARVIAGLLDYYQWAQYDTSLTALAAAYCAT</sequence>
<feature type="compositionally biased region" description="Polar residues" evidence="1">
    <location>
        <begin position="1507"/>
        <end position="1519"/>
    </location>
</feature>
<dbReference type="RefSeq" id="XP_067062443.1">
    <property type="nucleotide sequence ID" value="XM_067207140.1"/>
</dbReference>
<feature type="region of interest" description="Disordered" evidence="1">
    <location>
        <begin position="1338"/>
        <end position="1471"/>
    </location>
</feature>
<feature type="compositionally biased region" description="Basic and acidic residues" evidence="1">
    <location>
        <begin position="871"/>
        <end position="881"/>
    </location>
</feature>
<feature type="region of interest" description="Disordered" evidence="1">
    <location>
        <begin position="1503"/>
        <end position="1543"/>
    </location>
</feature>
<feature type="region of interest" description="Disordered" evidence="1">
    <location>
        <begin position="420"/>
        <end position="450"/>
    </location>
</feature>